<accession>A0ABC8QIP5</accession>
<keyword evidence="3" id="KW-1185">Reference proteome</keyword>
<dbReference type="EMBL" id="CATZAT010000014">
    <property type="protein sequence ID" value="CAJ0804309.1"/>
    <property type="molecule type" value="Genomic_DNA"/>
</dbReference>
<proteinExistence type="predicted"/>
<keyword evidence="1" id="KW-0732">Signal</keyword>
<comment type="caution">
    <text evidence="2">The sequence shown here is derived from an EMBL/GenBank/DDBJ whole genome shotgun (WGS) entry which is preliminary data.</text>
</comment>
<evidence type="ECO:0000256" key="1">
    <source>
        <dbReference type="SAM" id="SignalP"/>
    </source>
</evidence>
<feature type="chain" id="PRO_5044803667" evidence="1">
    <location>
        <begin position="24"/>
        <end position="193"/>
    </location>
</feature>
<name>A0ABC8QIP5_9RALS</name>
<organism evidence="2 3">
    <name type="scientific">Ralstonia holmesii</name>
    <dbReference type="NCBI Taxonomy" id="3058602"/>
    <lineage>
        <taxon>Bacteria</taxon>
        <taxon>Pseudomonadati</taxon>
        <taxon>Pseudomonadota</taxon>
        <taxon>Betaproteobacteria</taxon>
        <taxon>Burkholderiales</taxon>
        <taxon>Burkholderiaceae</taxon>
        <taxon>Ralstonia</taxon>
    </lineage>
</organism>
<gene>
    <name evidence="2" type="ORF">LMG18096_04430</name>
</gene>
<dbReference type="Proteomes" id="UP001189663">
    <property type="component" value="Unassembled WGS sequence"/>
</dbReference>
<evidence type="ECO:0000313" key="3">
    <source>
        <dbReference type="Proteomes" id="UP001189663"/>
    </source>
</evidence>
<feature type="signal peptide" evidence="1">
    <location>
        <begin position="1"/>
        <end position="23"/>
    </location>
</feature>
<protein>
    <submittedName>
        <fullName evidence="2">Uncharacterized protein</fullName>
    </submittedName>
</protein>
<dbReference type="AlphaFoldDB" id="A0ABC8QIP5"/>
<evidence type="ECO:0000313" key="2">
    <source>
        <dbReference type="EMBL" id="CAJ0804309.1"/>
    </source>
</evidence>
<reference evidence="2 3" key="1">
    <citation type="submission" date="2023-07" db="EMBL/GenBank/DDBJ databases">
        <authorList>
            <person name="Peeters C."/>
        </authorList>
    </citation>
    <scope>NUCLEOTIDE SEQUENCE [LARGE SCALE GENOMIC DNA]</scope>
    <source>
        <strain evidence="2 3">LMG 18096</strain>
    </source>
</reference>
<sequence length="193" mass="20633">MSATRLASLITSAAFLIATGAYGDSSAPSQRSSASSDSTKGYFPRYAAAGAQERALFCFYALANRRSALTNAGTEHGGLTRAEAEAAWPDIDNADTQSFVYGQIARTIGPDTFDAADRAAVEAAISVSQEDPEHVRQHEEQLANVCGTAIYDALKARGVPIQKIETIYRDGAAKDRAHFKASFIEQATKPFHP</sequence>